<dbReference type="NCBIfam" id="TIGR02430">
    <property type="entry name" value="pcaF"/>
    <property type="match status" value="1"/>
</dbReference>
<dbReference type="InterPro" id="IPR020615">
    <property type="entry name" value="Thiolase_acyl_enz_int_AS"/>
</dbReference>
<dbReference type="InterPro" id="IPR002155">
    <property type="entry name" value="Thiolase"/>
</dbReference>
<keyword evidence="8 11" id="KW-0012">Acyltransferase</keyword>
<evidence type="ECO:0000256" key="4">
    <source>
        <dbReference type="ARBA" id="ARBA00012233"/>
    </source>
</evidence>
<organism evidence="14 15">
    <name type="scientific">Janthinobacterium fluminis</name>
    <dbReference type="NCBI Taxonomy" id="2987524"/>
    <lineage>
        <taxon>Bacteria</taxon>
        <taxon>Pseudomonadati</taxon>
        <taxon>Pseudomonadota</taxon>
        <taxon>Betaproteobacteria</taxon>
        <taxon>Burkholderiales</taxon>
        <taxon>Oxalobacteraceae</taxon>
        <taxon>Janthinobacterium</taxon>
    </lineage>
</organism>
<gene>
    <name evidence="14" type="primary">pcaF</name>
    <name evidence="14" type="ORF">OIK44_13690</name>
</gene>
<dbReference type="InterPro" id="IPR012793">
    <property type="entry name" value="PcaF"/>
</dbReference>
<keyword evidence="15" id="KW-1185">Reference proteome</keyword>
<comment type="pathway">
    <text evidence="2">Aromatic compound metabolism; beta-ketoadipate pathway; acetyl-CoA and succinyl-CoA from 3-oxoadipate: step 2/2.</text>
</comment>
<name>A0ABT5K100_9BURK</name>
<dbReference type="Pfam" id="PF02803">
    <property type="entry name" value="Thiolase_C"/>
    <property type="match status" value="1"/>
</dbReference>
<evidence type="ECO:0000256" key="7">
    <source>
        <dbReference type="ARBA" id="ARBA00022797"/>
    </source>
</evidence>
<keyword evidence="7" id="KW-0058">Aromatic hydrocarbons catabolism</keyword>
<dbReference type="InterPro" id="IPR020617">
    <property type="entry name" value="Thiolase_C"/>
</dbReference>
<evidence type="ECO:0000259" key="12">
    <source>
        <dbReference type="Pfam" id="PF00108"/>
    </source>
</evidence>
<dbReference type="SUPFAM" id="SSF53901">
    <property type="entry name" value="Thiolase-like"/>
    <property type="match status" value="2"/>
</dbReference>
<dbReference type="PROSITE" id="PS00099">
    <property type="entry name" value="THIOLASE_3"/>
    <property type="match status" value="1"/>
</dbReference>
<protein>
    <recommendedName>
        <fullName evidence="5">Beta-ketoadipyl-CoA thiolase</fullName>
        <ecNumber evidence="4">2.3.1.174</ecNumber>
    </recommendedName>
    <alternativeName>
        <fullName evidence="9">3-oxoadipyl-CoA thiolase</fullName>
    </alternativeName>
</protein>
<comment type="catalytic activity">
    <reaction evidence="10">
        <text>succinyl-CoA + acetyl-CoA = 3-oxoadipyl-CoA + CoA</text>
        <dbReference type="Rhea" id="RHEA:19481"/>
        <dbReference type="ChEBI" id="CHEBI:57287"/>
        <dbReference type="ChEBI" id="CHEBI:57288"/>
        <dbReference type="ChEBI" id="CHEBI:57292"/>
        <dbReference type="ChEBI" id="CHEBI:57348"/>
        <dbReference type="EC" id="2.3.1.174"/>
    </reaction>
</comment>
<keyword evidence="6 11" id="KW-0808">Transferase</keyword>
<dbReference type="InterPro" id="IPR016039">
    <property type="entry name" value="Thiolase-like"/>
</dbReference>
<comment type="function">
    <text evidence="1">Catalyzes thiolytic cleavage of beta-ketoadipyl-CoA to succinyl-CoA and acetyl-CoA.</text>
</comment>
<reference evidence="14 15" key="1">
    <citation type="submission" date="2022-10" db="EMBL/GenBank/DDBJ databases">
        <title>Janthinobacterium sp. hw3 Genome sequencing.</title>
        <authorList>
            <person name="Park S."/>
        </authorList>
    </citation>
    <scope>NUCLEOTIDE SEQUENCE [LARGE SCALE GENOMIC DNA]</scope>
    <source>
        <strain evidence="15">hw3</strain>
    </source>
</reference>
<feature type="domain" description="Thiolase C-terminal" evidence="13">
    <location>
        <begin position="277"/>
        <end position="400"/>
    </location>
</feature>
<evidence type="ECO:0000256" key="1">
    <source>
        <dbReference type="ARBA" id="ARBA00003720"/>
    </source>
</evidence>
<evidence type="ECO:0000259" key="13">
    <source>
        <dbReference type="Pfam" id="PF02803"/>
    </source>
</evidence>
<dbReference type="PROSITE" id="PS00737">
    <property type="entry name" value="THIOLASE_2"/>
    <property type="match status" value="1"/>
</dbReference>
<dbReference type="PIRSF" id="PIRSF000429">
    <property type="entry name" value="Ac-CoA_Ac_transf"/>
    <property type="match status" value="1"/>
</dbReference>
<comment type="similarity">
    <text evidence="3 11">Belongs to the thiolase-like superfamily. Thiolase family.</text>
</comment>
<dbReference type="Pfam" id="PF00108">
    <property type="entry name" value="Thiolase_N"/>
    <property type="match status" value="1"/>
</dbReference>
<evidence type="ECO:0000256" key="3">
    <source>
        <dbReference type="ARBA" id="ARBA00010982"/>
    </source>
</evidence>
<dbReference type="Proteomes" id="UP001221208">
    <property type="component" value="Unassembled WGS sequence"/>
</dbReference>
<evidence type="ECO:0000313" key="14">
    <source>
        <dbReference type="EMBL" id="MDC8758630.1"/>
    </source>
</evidence>
<sequence>MNEAFICDAVRTPFGRYGGALAGVRADDLGALPIAALMARHPGVDWAAVDDVFYGCANQAGEDNRNVGRMAALLAGLPVEVPANTINRLCGSSMDAVGMAARAIKAGEAGLIIAGGVESMTRAPFVMGKADSAFSRAAKIEDSTLGWRFVNAAMKAQYGIDTMPETAENVAAQFGISRADQDALALRSQQRWAAANAAGVFAGEIVPVSLAQKKGEPKIVGADEHPRPDTSLEMLARLKGVVRPDGTVTAGNASGLNDGACAILLASGAAAEKYQLRPRARVLGMATAGLAPRIMGFGPSPATRKVLAQTGLSIAQMDVIELNEAFAAQALAVTRDLGLADDAAHVNPNGGAIAIGHPLGASGARLVMAALNQLERSGGRYALCTMCIGVGQGIALVIERI</sequence>
<dbReference type="EMBL" id="JAQQXR010000005">
    <property type="protein sequence ID" value="MDC8758630.1"/>
    <property type="molecule type" value="Genomic_DNA"/>
</dbReference>
<dbReference type="PANTHER" id="PTHR18919:SF107">
    <property type="entry name" value="ACETYL-COA ACETYLTRANSFERASE, CYTOSOLIC"/>
    <property type="match status" value="1"/>
</dbReference>
<dbReference type="Gene3D" id="3.40.47.10">
    <property type="match status" value="1"/>
</dbReference>
<dbReference type="CDD" id="cd00751">
    <property type="entry name" value="thiolase"/>
    <property type="match status" value="1"/>
</dbReference>
<evidence type="ECO:0000256" key="10">
    <source>
        <dbReference type="ARBA" id="ARBA00048527"/>
    </source>
</evidence>
<comment type="caution">
    <text evidence="14">The sequence shown here is derived from an EMBL/GenBank/DDBJ whole genome shotgun (WGS) entry which is preliminary data.</text>
</comment>
<evidence type="ECO:0000256" key="2">
    <source>
        <dbReference type="ARBA" id="ARBA00005071"/>
    </source>
</evidence>
<proteinExistence type="inferred from homology"/>
<dbReference type="PANTHER" id="PTHR18919">
    <property type="entry name" value="ACETYL-COA C-ACYLTRANSFERASE"/>
    <property type="match status" value="1"/>
</dbReference>
<dbReference type="NCBIfam" id="TIGR01930">
    <property type="entry name" value="AcCoA-C-Actrans"/>
    <property type="match status" value="1"/>
</dbReference>
<evidence type="ECO:0000256" key="9">
    <source>
        <dbReference type="ARBA" id="ARBA00041222"/>
    </source>
</evidence>
<evidence type="ECO:0000256" key="8">
    <source>
        <dbReference type="ARBA" id="ARBA00023315"/>
    </source>
</evidence>
<evidence type="ECO:0000256" key="11">
    <source>
        <dbReference type="RuleBase" id="RU003557"/>
    </source>
</evidence>
<dbReference type="GO" id="GO:0033812">
    <property type="term" value="F:3-oxoadipyl-CoA thiolase activity"/>
    <property type="evidence" value="ECO:0007669"/>
    <property type="project" value="UniProtKB-EC"/>
</dbReference>
<dbReference type="NCBIfam" id="NF006551">
    <property type="entry name" value="PRK09050.1"/>
    <property type="match status" value="1"/>
</dbReference>
<evidence type="ECO:0000256" key="6">
    <source>
        <dbReference type="ARBA" id="ARBA00022679"/>
    </source>
</evidence>
<evidence type="ECO:0000313" key="15">
    <source>
        <dbReference type="Proteomes" id="UP001221208"/>
    </source>
</evidence>
<evidence type="ECO:0000256" key="5">
    <source>
        <dbReference type="ARBA" id="ARBA00016181"/>
    </source>
</evidence>
<feature type="domain" description="Thiolase N-terminal" evidence="12">
    <location>
        <begin position="5"/>
        <end position="267"/>
    </location>
</feature>
<dbReference type="InterPro" id="IPR020613">
    <property type="entry name" value="Thiolase_CS"/>
</dbReference>
<dbReference type="InterPro" id="IPR020610">
    <property type="entry name" value="Thiolase_AS"/>
</dbReference>
<dbReference type="InterPro" id="IPR020616">
    <property type="entry name" value="Thiolase_N"/>
</dbReference>
<dbReference type="RefSeq" id="WP_273671338.1">
    <property type="nucleotide sequence ID" value="NZ_JAQQXR010000005.1"/>
</dbReference>
<dbReference type="PROSITE" id="PS00098">
    <property type="entry name" value="THIOLASE_1"/>
    <property type="match status" value="1"/>
</dbReference>
<accession>A0ABT5K100</accession>
<dbReference type="EC" id="2.3.1.174" evidence="4"/>